<reference evidence="1 2" key="1">
    <citation type="submission" date="2015-09" db="EMBL/GenBank/DDBJ databases">
        <title>Draft genome sequence of Kouleothrix aurantiaca JCM 19913.</title>
        <authorList>
            <person name="Hemp J."/>
        </authorList>
    </citation>
    <scope>NUCLEOTIDE SEQUENCE [LARGE SCALE GENOMIC DNA]</scope>
    <source>
        <strain evidence="1 2">COM-B</strain>
    </source>
</reference>
<gene>
    <name evidence="1" type="ORF">SE17_00735</name>
</gene>
<sequence length="361" mass="40634">MKTRRWEYCVYQRGSEIPTFVDDYFAAKDRRVLVIAGLGFDWRSINISATIASPLGERVQGLLLQEERPNPDPRLVERVSLCLHQMQSLIPVCDVQTIEIFAPDGAVVSGRNAVRVIRQTSLDSFTDIVIDASALSIGILFPLVRYVLHKAESSISPLHVHLMFTSVPAYDDAITATASDIVGTIHGFKGGLNLDQNYDAARLWLPQLVKGQRAVLDRLHTYVNPHDVCPILPFPAHHPRMADRLIEYYQQEFESTWEVDDSAIVYAAEHNPLDLYRTVLRIDETRKRIFEVMGNSLIVLSPIGSKTLALGAMMAAIERDLPVTYVETVAYMADWSALPQQPTSEGEIIHLWLYDGEHDHS</sequence>
<dbReference type="EMBL" id="LJCR01000006">
    <property type="protein sequence ID" value="KPV54936.1"/>
    <property type="molecule type" value="Genomic_DNA"/>
</dbReference>
<evidence type="ECO:0000313" key="1">
    <source>
        <dbReference type="EMBL" id="KPV54936.1"/>
    </source>
</evidence>
<dbReference type="Proteomes" id="UP000050509">
    <property type="component" value="Unassembled WGS sequence"/>
</dbReference>
<protein>
    <submittedName>
        <fullName evidence="1">Uncharacterized protein</fullName>
    </submittedName>
</protein>
<keyword evidence="2" id="KW-1185">Reference proteome</keyword>
<name>A0A0P9DN93_9CHLR</name>
<accession>A0A0P9DN93</accession>
<evidence type="ECO:0000313" key="2">
    <source>
        <dbReference type="Proteomes" id="UP000050509"/>
    </source>
</evidence>
<proteinExistence type="predicted"/>
<organism evidence="1 2">
    <name type="scientific">Kouleothrix aurantiaca</name>
    <dbReference type="NCBI Taxonomy" id="186479"/>
    <lineage>
        <taxon>Bacteria</taxon>
        <taxon>Bacillati</taxon>
        <taxon>Chloroflexota</taxon>
        <taxon>Chloroflexia</taxon>
        <taxon>Chloroflexales</taxon>
        <taxon>Roseiflexineae</taxon>
        <taxon>Roseiflexaceae</taxon>
        <taxon>Kouleothrix</taxon>
    </lineage>
</organism>
<comment type="caution">
    <text evidence="1">The sequence shown here is derived from an EMBL/GenBank/DDBJ whole genome shotgun (WGS) entry which is preliminary data.</text>
</comment>
<dbReference type="AlphaFoldDB" id="A0A0P9DN93"/>